<feature type="compositionally biased region" description="Low complexity" evidence="1">
    <location>
        <begin position="1"/>
        <end position="16"/>
    </location>
</feature>
<dbReference type="EMBL" id="VSRR010001627">
    <property type="protein sequence ID" value="MPC26638.1"/>
    <property type="molecule type" value="Genomic_DNA"/>
</dbReference>
<protein>
    <submittedName>
        <fullName evidence="2">Uncharacterized protein</fullName>
    </submittedName>
</protein>
<feature type="region of interest" description="Disordered" evidence="1">
    <location>
        <begin position="1"/>
        <end position="21"/>
    </location>
</feature>
<dbReference type="Proteomes" id="UP000324222">
    <property type="component" value="Unassembled WGS sequence"/>
</dbReference>
<organism evidence="2 3">
    <name type="scientific">Portunus trituberculatus</name>
    <name type="common">Swimming crab</name>
    <name type="synonym">Neptunus trituberculatus</name>
    <dbReference type="NCBI Taxonomy" id="210409"/>
    <lineage>
        <taxon>Eukaryota</taxon>
        <taxon>Metazoa</taxon>
        <taxon>Ecdysozoa</taxon>
        <taxon>Arthropoda</taxon>
        <taxon>Crustacea</taxon>
        <taxon>Multicrustacea</taxon>
        <taxon>Malacostraca</taxon>
        <taxon>Eumalacostraca</taxon>
        <taxon>Eucarida</taxon>
        <taxon>Decapoda</taxon>
        <taxon>Pleocyemata</taxon>
        <taxon>Brachyura</taxon>
        <taxon>Eubrachyura</taxon>
        <taxon>Portunoidea</taxon>
        <taxon>Portunidae</taxon>
        <taxon>Portuninae</taxon>
        <taxon>Portunus</taxon>
    </lineage>
</organism>
<feature type="compositionally biased region" description="Polar residues" evidence="1">
    <location>
        <begin position="140"/>
        <end position="157"/>
    </location>
</feature>
<dbReference type="AlphaFoldDB" id="A0A5B7DYW1"/>
<sequence>MSGPSSTTSTTTIPSTLQHHARTSQPLTIYPHHAAHALATHHNAHHRYPSHCIRVSIISYTEFTKHFSITRHLTIHASNPLSHASHAGRRTNIFAQRIVHIRYASLHAPTNHNANTIAASVHRGAIPSPQQEGGHAPLSDSLTEQPHTTATPSGHPP</sequence>
<reference evidence="2 3" key="1">
    <citation type="submission" date="2019-05" db="EMBL/GenBank/DDBJ databases">
        <title>Another draft genome of Portunus trituberculatus and its Hox gene families provides insights of decapod evolution.</title>
        <authorList>
            <person name="Jeong J.-H."/>
            <person name="Song I."/>
            <person name="Kim S."/>
            <person name="Choi T."/>
            <person name="Kim D."/>
            <person name="Ryu S."/>
            <person name="Kim W."/>
        </authorList>
    </citation>
    <scope>NUCLEOTIDE SEQUENCE [LARGE SCALE GENOMIC DNA]</scope>
    <source>
        <tissue evidence="2">Muscle</tissue>
    </source>
</reference>
<proteinExistence type="predicted"/>
<name>A0A5B7DYW1_PORTR</name>
<feature type="region of interest" description="Disordered" evidence="1">
    <location>
        <begin position="125"/>
        <end position="157"/>
    </location>
</feature>
<evidence type="ECO:0000256" key="1">
    <source>
        <dbReference type="SAM" id="MobiDB-lite"/>
    </source>
</evidence>
<gene>
    <name evidence="2" type="ORF">E2C01_019784</name>
</gene>
<evidence type="ECO:0000313" key="2">
    <source>
        <dbReference type="EMBL" id="MPC26638.1"/>
    </source>
</evidence>
<keyword evidence="3" id="KW-1185">Reference proteome</keyword>
<evidence type="ECO:0000313" key="3">
    <source>
        <dbReference type="Proteomes" id="UP000324222"/>
    </source>
</evidence>
<comment type="caution">
    <text evidence="2">The sequence shown here is derived from an EMBL/GenBank/DDBJ whole genome shotgun (WGS) entry which is preliminary data.</text>
</comment>
<accession>A0A5B7DYW1</accession>